<sequence>MADRKAKEASIMATTHSVPLSKSYVAAVVEYSPVTSNENGVDIHVSNAENYVKFIEKASQYSADIIIFPESSLSTGYSGDSKTKEKNAASFIPDPIDEISPCRDENHVYKYTLKRISCAAEKFKIYIAVNHLERVDCEGQDCPTNGFLMYNTNVVFDRTGVVIAKYRKYNLFGEPDTNKTSEPMLSTFRTDFGVTFGQFICFDLMFREPALNLTRDLGITDIIFSSHWFSELPFLHSLEAQAAWAYGNDINFLASGYNEPTTGSGGSGIYAGRKGYIHVVGETKRSNTLVVAKVPKVINGTRICNISLENLIIYNFNQSEISTTEITDSGNYRHLTDNLTSFKTESINSNMRSYDDVICSGEFCCHFALTIDFDETVINGNTKYYRYRMAVFDGVRSFSGYATGHVSVCGIISCINDTLEGCGQIFKLNDTIVKPMTFQSLQISIRTHDSVNYFFMPTTLTHNIIPLNVSSFSFTSSSFKEISDYDLHLIKATDDLLTFSIYGRDFKGKERA</sequence>
<keyword evidence="2" id="KW-1185">Reference proteome</keyword>
<comment type="caution">
    <text evidence="1">The sequence shown here is derived from an EMBL/GenBank/DDBJ whole genome shotgun (WGS) entry which is preliminary data.</text>
</comment>
<dbReference type="Proteomes" id="UP001239111">
    <property type="component" value="Chromosome 1"/>
</dbReference>
<reference evidence="1" key="1">
    <citation type="submission" date="2023-04" db="EMBL/GenBank/DDBJ databases">
        <title>A chromosome-level genome assembly of the parasitoid wasp Eretmocerus hayati.</title>
        <authorList>
            <person name="Zhong Y."/>
            <person name="Liu S."/>
            <person name="Liu Y."/>
        </authorList>
    </citation>
    <scope>NUCLEOTIDE SEQUENCE</scope>
    <source>
        <strain evidence="1">ZJU_SS_LIU_2023</strain>
    </source>
</reference>
<evidence type="ECO:0000313" key="2">
    <source>
        <dbReference type="Proteomes" id="UP001239111"/>
    </source>
</evidence>
<proteinExistence type="predicted"/>
<evidence type="ECO:0000313" key="1">
    <source>
        <dbReference type="EMBL" id="KAJ8687590.1"/>
    </source>
</evidence>
<dbReference type="EMBL" id="CM056741">
    <property type="protein sequence ID" value="KAJ8687590.1"/>
    <property type="molecule type" value="Genomic_DNA"/>
</dbReference>
<organism evidence="1 2">
    <name type="scientific">Eretmocerus hayati</name>
    <dbReference type="NCBI Taxonomy" id="131215"/>
    <lineage>
        <taxon>Eukaryota</taxon>
        <taxon>Metazoa</taxon>
        <taxon>Ecdysozoa</taxon>
        <taxon>Arthropoda</taxon>
        <taxon>Hexapoda</taxon>
        <taxon>Insecta</taxon>
        <taxon>Pterygota</taxon>
        <taxon>Neoptera</taxon>
        <taxon>Endopterygota</taxon>
        <taxon>Hymenoptera</taxon>
        <taxon>Apocrita</taxon>
        <taxon>Proctotrupomorpha</taxon>
        <taxon>Chalcidoidea</taxon>
        <taxon>Aphelinidae</taxon>
        <taxon>Aphelininae</taxon>
        <taxon>Eretmocerus</taxon>
    </lineage>
</organism>
<protein>
    <submittedName>
        <fullName evidence="1">Uncharacterized protein</fullName>
    </submittedName>
</protein>
<gene>
    <name evidence="1" type="ORF">QAD02_023384</name>
</gene>
<name>A0ACC2PVZ4_9HYME</name>
<accession>A0ACC2PVZ4</accession>